<name>A0A0F8XM04_9ZZZZ</name>
<accession>A0A0F8XM04</accession>
<protein>
    <submittedName>
        <fullName evidence="1">Uncharacterized protein</fullName>
    </submittedName>
</protein>
<proteinExistence type="predicted"/>
<organism evidence="1">
    <name type="scientific">marine sediment metagenome</name>
    <dbReference type="NCBI Taxonomy" id="412755"/>
    <lineage>
        <taxon>unclassified sequences</taxon>
        <taxon>metagenomes</taxon>
        <taxon>ecological metagenomes</taxon>
    </lineage>
</organism>
<comment type="caution">
    <text evidence="1">The sequence shown here is derived from an EMBL/GenBank/DDBJ whole genome shotgun (WGS) entry which is preliminary data.</text>
</comment>
<dbReference type="AlphaFoldDB" id="A0A0F8XM04"/>
<gene>
    <name evidence="1" type="ORF">LCGC14_3007310</name>
</gene>
<dbReference type="EMBL" id="LAZR01062142">
    <property type="protein sequence ID" value="KKK62140.1"/>
    <property type="molecule type" value="Genomic_DNA"/>
</dbReference>
<sequence>MFKSKKSRVLAVMAVVFMVVIAATPSTLKRQVWNAVQFFKHGIYVGTTNQFQVDSVGNIDTSGGLDVSDGNFVVDKTTGNITAAGGETPERSVDISIWDLAVENTEIGRLYATKPGYVYDAQSPALVWLDDTYTSPALKTLKVPENYLSGIGYRLFISETGGESNGGYEAPNSSPGYVDYTVYVHSDGNLVDATGYPQTAVRLDFPTGVLHELDLPVTFLSDTAVLSASDTWVTLDFGRSIDSINAQWVHGAQMYYTPEY</sequence>
<reference evidence="1" key="1">
    <citation type="journal article" date="2015" name="Nature">
        <title>Complex archaea that bridge the gap between prokaryotes and eukaryotes.</title>
        <authorList>
            <person name="Spang A."/>
            <person name="Saw J.H."/>
            <person name="Jorgensen S.L."/>
            <person name="Zaremba-Niedzwiedzka K."/>
            <person name="Martijn J."/>
            <person name="Lind A.E."/>
            <person name="van Eijk R."/>
            <person name="Schleper C."/>
            <person name="Guy L."/>
            <person name="Ettema T.J."/>
        </authorList>
    </citation>
    <scope>NUCLEOTIDE SEQUENCE</scope>
</reference>
<evidence type="ECO:0000313" key="1">
    <source>
        <dbReference type="EMBL" id="KKK62140.1"/>
    </source>
</evidence>